<keyword evidence="5" id="KW-0964">Secreted</keyword>
<evidence type="ECO:0000256" key="10">
    <source>
        <dbReference type="ARBA" id="ARBA00023277"/>
    </source>
</evidence>
<dbReference type="PANTHER" id="PTHR16631">
    <property type="entry name" value="GLUCAN 1,3-BETA-GLUCOSIDASE"/>
    <property type="match status" value="1"/>
</dbReference>
<dbReference type="GO" id="GO:0000272">
    <property type="term" value="P:polysaccharide catabolic process"/>
    <property type="evidence" value="ECO:0007669"/>
    <property type="project" value="UniProtKB-KW"/>
</dbReference>
<dbReference type="Pfam" id="PF00332">
    <property type="entry name" value="Glyco_hydro_17"/>
    <property type="match status" value="1"/>
</dbReference>
<evidence type="ECO:0000256" key="4">
    <source>
        <dbReference type="ARBA" id="ARBA00022512"/>
    </source>
</evidence>
<evidence type="ECO:0000256" key="14">
    <source>
        <dbReference type="ARBA" id="ARBA00042373"/>
    </source>
</evidence>
<keyword evidence="7 16" id="KW-0378">Hydrolase</keyword>
<comment type="caution">
    <text evidence="16">The sequence shown here is derived from an EMBL/GenBank/DDBJ whole genome shotgun (WGS) entry which is preliminary data.</text>
</comment>
<dbReference type="GO" id="GO:0005886">
    <property type="term" value="C:plasma membrane"/>
    <property type="evidence" value="ECO:0007669"/>
    <property type="project" value="UniProtKB-SubCell"/>
</dbReference>
<dbReference type="InterPro" id="IPR050732">
    <property type="entry name" value="Beta-glucan_modifiers"/>
</dbReference>
<evidence type="ECO:0000256" key="8">
    <source>
        <dbReference type="ARBA" id="ARBA00023136"/>
    </source>
</evidence>
<evidence type="ECO:0000256" key="5">
    <source>
        <dbReference type="ARBA" id="ARBA00022525"/>
    </source>
</evidence>
<dbReference type="GO" id="GO:0071555">
    <property type="term" value="P:cell wall organization"/>
    <property type="evidence" value="ECO:0007669"/>
    <property type="project" value="UniProtKB-KW"/>
</dbReference>
<name>A0A7C3IE19_9SPIR</name>
<reference evidence="16" key="1">
    <citation type="journal article" date="2020" name="mSystems">
        <title>Genome- and Community-Level Interaction Insights into Carbon Utilization and Element Cycling Functions of Hydrothermarchaeota in Hydrothermal Sediment.</title>
        <authorList>
            <person name="Zhou Z."/>
            <person name="Liu Y."/>
            <person name="Xu W."/>
            <person name="Pan J."/>
            <person name="Luo Z.H."/>
            <person name="Li M."/>
        </authorList>
    </citation>
    <scope>NUCLEOTIDE SEQUENCE [LARGE SCALE GENOMIC DNA]</scope>
    <source>
        <strain evidence="16">SpSt-503</strain>
    </source>
</reference>
<organism evidence="16">
    <name type="scientific">Gracilinema caldarium</name>
    <dbReference type="NCBI Taxonomy" id="215591"/>
    <lineage>
        <taxon>Bacteria</taxon>
        <taxon>Pseudomonadati</taxon>
        <taxon>Spirochaetota</taxon>
        <taxon>Spirochaetia</taxon>
        <taxon>Spirochaetales</taxon>
        <taxon>Breznakiellaceae</taxon>
        <taxon>Gracilinema</taxon>
    </lineage>
</organism>
<keyword evidence="9" id="KW-0325">Glycoprotein</keyword>
<dbReference type="SUPFAM" id="SSF51445">
    <property type="entry name" value="(Trans)glycosidases"/>
    <property type="match status" value="1"/>
</dbReference>
<evidence type="ECO:0000313" key="16">
    <source>
        <dbReference type="EMBL" id="HFH29303.1"/>
    </source>
</evidence>
<evidence type="ECO:0000256" key="9">
    <source>
        <dbReference type="ARBA" id="ARBA00023180"/>
    </source>
</evidence>
<comment type="subcellular location">
    <subcellularLocation>
        <location evidence="2">Cell membrane</location>
    </subcellularLocation>
    <subcellularLocation>
        <location evidence="1">Secreted</location>
        <location evidence="1">Cell wall</location>
    </subcellularLocation>
</comment>
<dbReference type="GO" id="GO:0009986">
    <property type="term" value="C:cell surface"/>
    <property type="evidence" value="ECO:0007669"/>
    <property type="project" value="TreeGrafter"/>
</dbReference>
<evidence type="ECO:0000256" key="12">
    <source>
        <dbReference type="ARBA" id="ARBA00023326"/>
    </source>
</evidence>
<evidence type="ECO:0000256" key="7">
    <source>
        <dbReference type="ARBA" id="ARBA00022801"/>
    </source>
</evidence>
<keyword evidence="11" id="KW-0961">Cell wall biogenesis/degradation</keyword>
<proteinExistence type="predicted"/>
<dbReference type="Gene3D" id="3.20.20.80">
    <property type="entry name" value="Glycosidases"/>
    <property type="match status" value="1"/>
</dbReference>
<dbReference type="InterPro" id="IPR000490">
    <property type="entry name" value="Glyco_hydro_17"/>
</dbReference>
<gene>
    <name evidence="16" type="ORF">ENS59_07300</name>
</gene>
<dbReference type="PANTHER" id="PTHR16631:SF17">
    <property type="entry name" value="GLUCAN ENDO-1,3-BETA-GLUCOSIDASE BTGC"/>
    <property type="match status" value="1"/>
</dbReference>
<evidence type="ECO:0000256" key="15">
    <source>
        <dbReference type="ARBA" id="ARBA00043078"/>
    </source>
</evidence>
<evidence type="ECO:0000256" key="1">
    <source>
        <dbReference type="ARBA" id="ARBA00004191"/>
    </source>
</evidence>
<dbReference type="AlphaFoldDB" id="A0A7C3IE19"/>
<keyword evidence="12" id="KW-0624">Polysaccharide degradation</keyword>
<evidence type="ECO:0000256" key="11">
    <source>
        <dbReference type="ARBA" id="ARBA00023316"/>
    </source>
</evidence>
<keyword evidence="3" id="KW-1003">Cell membrane</keyword>
<comment type="function">
    <text evidence="13">Glucanases play a role in cell expansion during growth, in cell-cell fusion during mating, and in spore release during sporulation. This enzyme may be involved in beta-glucan degradation. Active on laminarin and lichenan.</text>
</comment>
<evidence type="ECO:0000256" key="2">
    <source>
        <dbReference type="ARBA" id="ARBA00004236"/>
    </source>
</evidence>
<protein>
    <recommendedName>
        <fullName evidence="15">Endo-1,3-beta-glucanase btgC</fullName>
    </recommendedName>
    <alternativeName>
        <fullName evidence="14">Laminarinase btgC</fullName>
    </alternativeName>
</protein>
<keyword evidence="10" id="KW-0119">Carbohydrate metabolism</keyword>
<dbReference type="GO" id="GO:0005576">
    <property type="term" value="C:extracellular region"/>
    <property type="evidence" value="ECO:0007669"/>
    <property type="project" value="TreeGrafter"/>
</dbReference>
<evidence type="ECO:0000256" key="13">
    <source>
        <dbReference type="ARBA" id="ARBA00037649"/>
    </source>
</evidence>
<dbReference type="GO" id="GO:0042973">
    <property type="term" value="F:glucan endo-1,3-beta-D-glucosidase activity"/>
    <property type="evidence" value="ECO:0007669"/>
    <property type="project" value="TreeGrafter"/>
</dbReference>
<accession>A0A7C3IE19</accession>
<keyword evidence="4" id="KW-0134">Cell wall</keyword>
<sequence length="303" mass="35180">MNNNFFPYGNAICYSGYRDGQRPGVAYPSYDEVREDLFLLKGKWQYLRLYDCSPHADIVLEVIQKEALPFKVMLGAYIDAEVNNHQCPWGGVHDEFVLQRNRKANEEEIQKLIRLAHQYKDIVMAVSVGNETTVDWNDHMVPVDRVVQFAREVKRAVEQPVTFCENYVPWTTKLEPLVEVVDIISIHTYPEWEQKSIGQAMDYTKENYYSVANRYPHKPVIITEAGWTTVSNGRGIPPSLANEANQKHYIQELMNWSAKMGIVTFIFEAFDESWKGSEDPKEPEKHWGLYTQERKPKLIVAEK</sequence>
<dbReference type="EMBL" id="DSVL01000224">
    <property type="protein sequence ID" value="HFH29303.1"/>
    <property type="molecule type" value="Genomic_DNA"/>
</dbReference>
<keyword evidence="8" id="KW-0472">Membrane</keyword>
<keyword evidence="6" id="KW-0732">Signal</keyword>
<evidence type="ECO:0000256" key="3">
    <source>
        <dbReference type="ARBA" id="ARBA00022475"/>
    </source>
</evidence>
<dbReference type="InterPro" id="IPR017853">
    <property type="entry name" value="GH"/>
</dbReference>
<evidence type="ECO:0000256" key="6">
    <source>
        <dbReference type="ARBA" id="ARBA00022729"/>
    </source>
</evidence>